<dbReference type="EMBL" id="KQ126176">
    <property type="protein sequence ID" value="KMS64656.1"/>
    <property type="molecule type" value="Genomic_DNA"/>
</dbReference>
<sequence length="30" mass="3747">MLPFLIRFQLEAYKYYNVLLRGYLVTMYVK</sequence>
<dbReference type="Gramene" id="KMS64656">
    <property type="protein sequence ID" value="KMS64656"/>
    <property type="gene ID" value="BVRB_018040"/>
</dbReference>
<dbReference type="Proteomes" id="UP000035740">
    <property type="component" value="Unassembled WGS sequence"/>
</dbReference>
<reference evidence="1 2" key="1">
    <citation type="journal article" date="2014" name="Nature">
        <title>The genome of the recently domesticated crop plant sugar beet (Beta vulgaris).</title>
        <authorList>
            <person name="Dohm J.C."/>
            <person name="Minoche A.E."/>
            <person name="Holtgrawe D."/>
            <person name="Capella-Gutierrez S."/>
            <person name="Zakrzewski F."/>
            <person name="Tafer H."/>
            <person name="Rupp O."/>
            <person name="Sorensen T.R."/>
            <person name="Stracke R."/>
            <person name="Reinhardt R."/>
            <person name="Goesmann A."/>
            <person name="Kraft T."/>
            <person name="Schulz B."/>
            <person name="Stadler P.F."/>
            <person name="Schmidt T."/>
            <person name="Gabaldon T."/>
            <person name="Lehrach H."/>
            <person name="Weisshaar B."/>
            <person name="Himmelbauer H."/>
        </authorList>
    </citation>
    <scope>NUCLEOTIDE SEQUENCE [LARGE SCALE GENOMIC DNA]</scope>
    <source>
        <tissue evidence="1">Taproot</tissue>
    </source>
</reference>
<keyword evidence="2" id="KW-1185">Reference proteome</keyword>
<evidence type="ECO:0000313" key="1">
    <source>
        <dbReference type="EMBL" id="KMS64656.1"/>
    </source>
</evidence>
<accession>A0A0J7YM22</accession>
<proteinExistence type="predicted"/>
<feature type="non-terminal residue" evidence="1">
    <location>
        <position position="30"/>
    </location>
</feature>
<organism evidence="1 2">
    <name type="scientific">Beta vulgaris subsp. vulgaris</name>
    <name type="common">Beet</name>
    <dbReference type="NCBI Taxonomy" id="3555"/>
    <lineage>
        <taxon>Eukaryota</taxon>
        <taxon>Viridiplantae</taxon>
        <taxon>Streptophyta</taxon>
        <taxon>Embryophyta</taxon>
        <taxon>Tracheophyta</taxon>
        <taxon>Spermatophyta</taxon>
        <taxon>Magnoliopsida</taxon>
        <taxon>eudicotyledons</taxon>
        <taxon>Gunneridae</taxon>
        <taxon>Pentapetalae</taxon>
        <taxon>Caryophyllales</taxon>
        <taxon>Chenopodiaceae</taxon>
        <taxon>Betoideae</taxon>
        <taxon>Beta</taxon>
    </lineage>
</organism>
<gene>
    <name evidence="1" type="ORF">BVRB_018040</name>
</gene>
<protein>
    <submittedName>
        <fullName evidence="1">Uncharacterized protein</fullName>
    </submittedName>
</protein>
<dbReference type="AlphaFoldDB" id="A0A0J7YM22"/>
<name>A0A0J7YM22_BETVV</name>
<evidence type="ECO:0000313" key="2">
    <source>
        <dbReference type="Proteomes" id="UP000035740"/>
    </source>
</evidence>